<evidence type="ECO:0000256" key="3">
    <source>
        <dbReference type="ARBA" id="ARBA00005041"/>
    </source>
</evidence>
<comment type="function">
    <text evidence="2">Catalyzes the NAD-dependent oxidative cleavage of spermidine and the subsequent transfer of the butylamine moiety of spermidine to the epsilon-amino group of a specific lysine residue of the eIF-5A precursor protein to form the intermediate deoxyhypusine residue.</text>
</comment>
<feature type="compositionally biased region" description="Low complexity" evidence="7">
    <location>
        <begin position="1"/>
        <end position="11"/>
    </location>
</feature>
<organism evidence="9 10">
    <name type="scientific">Aspergillus ochraceoroseus IBT 24754</name>
    <dbReference type="NCBI Taxonomy" id="1392256"/>
    <lineage>
        <taxon>Eukaryota</taxon>
        <taxon>Fungi</taxon>
        <taxon>Dikarya</taxon>
        <taxon>Ascomycota</taxon>
        <taxon>Pezizomycotina</taxon>
        <taxon>Eurotiomycetes</taxon>
        <taxon>Eurotiomycetidae</taxon>
        <taxon>Eurotiales</taxon>
        <taxon>Aspergillaceae</taxon>
        <taxon>Aspergillus</taxon>
        <taxon>Aspergillus subgen. Nidulantes</taxon>
    </lineage>
</organism>
<dbReference type="Proteomes" id="UP000244073">
    <property type="component" value="Unassembled WGS sequence"/>
</dbReference>
<dbReference type="InterPro" id="IPR029035">
    <property type="entry name" value="DHS-like_NAD/FAD-binding_dom"/>
</dbReference>
<name>A0A2T5LY57_9EURO</name>
<evidence type="ECO:0000256" key="7">
    <source>
        <dbReference type="SAM" id="MobiDB-lite"/>
    </source>
</evidence>
<evidence type="ECO:0000313" key="10">
    <source>
        <dbReference type="Proteomes" id="UP000244073"/>
    </source>
</evidence>
<gene>
    <name evidence="9" type="ORF">P175DRAFT_0250436</name>
</gene>
<comment type="catalytic activity">
    <reaction evidence="1">
        <text>[eIF5A protein]-L-lysine + spermidine = [eIF5A protein]-deoxyhypusine + propane-1,3-diamine</text>
        <dbReference type="Rhea" id="RHEA:33299"/>
        <dbReference type="Rhea" id="RHEA-COMP:10143"/>
        <dbReference type="Rhea" id="RHEA-COMP:10144"/>
        <dbReference type="ChEBI" id="CHEBI:29969"/>
        <dbReference type="ChEBI" id="CHEBI:57484"/>
        <dbReference type="ChEBI" id="CHEBI:57834"/>
        <dbReference type="ChEBI" id="CHEBI:82657"/>
        <dbReference type="EC" id="2.5.1.46"/>
    </reaction>
</comment>
<dbReference type="InterPro" id="IPR002773">
    <property type="entry name" value="Deoxyhypusine_synthase"/>
</dbReference>
<dbReference type="GO" id="GO:0034038">
    <property type="term" value="F:deoxyhypusine synthase activity"/>
    <property type="evidence" value="ECO:0007669"/>
    <property type="project" value="UniProtKB-EC"/>
</dbReference>
<keyword evidence="8" id="KW-0472">Membrane</keyword>
<evidence type="ECO:0000256" key="5">
    <source>
        <dbReference type="ARBA" id="ARBA00012683"/>
    </source>
</evidence>
<dbReference type="PANTHER" id="PTHR11703:SF0">
    <property type="entry name" value="DEOXYHYPUSINE SYNTHASE"/>
    <property type="match status" value="1"/>
</dbReference>
<keyword evidence="6" id="KW-0520">NAD</keyword>
<dbReference type="OrthoDB" id="294378at2759"/>
<dbReference type="VEuPathDB" id="FungiDB:P175DRAFT_0250436"/>
<comment type="caution">
    <text evidence="9">The sequence shown here is derived from an EMBL/GenBank/DDBJ whole genome shotgun (WGS) entry which is preliminary data.</text>
</comment>
<evidence type="ECO:0000256" key="2">
    <source>
        <dbReference type="ARBA" id="ARBA00002823"/>
    </source>
</evidence>
<comment type="similarity">
    <text evidence="4">Belongs to the deoxyhypusine synthase family.</text>
</comment>
<feature type="transmembrane region" description="Helical" evidence="8">
    <location>
        <begin position="67"/>
        <end position="90"/>
    </location>
</feature>
<keyword evidence="8" id="KW-0812">Transmembrane</keyword>
<sequence>MSQQQQQQQQQPAPPSSATNAVLVASEPVPEGTQEVRGVDFEQFHGRDITVAEMVDQMKYMGFQGTAVADAVRIINDMVSFFFFLFFFFYP</sequence>
<protein>
    <recommendedName>
        <fullName evidence="5">deoxyhypusine synthase</fullName>
        <ecNumber evidence="5">2.5.1.46</ecNumber>
    </recommendedName>
</protein>
<dbReference type="PANTHER" id="PTHR11703">
    <property type="entry name" value="DEOXYHYPUSINE SYNTHASE"/>
    <property type="match status" value="1"/>
</dbReference>
<dbReference type="AlphaFoldDB" id="A0A2T5LY57"/>
<dbReference type="EC" id="2.5.1.46" evidence="5"/>
<keyword evidence="8" id="KW-1133">Transmembrane helix</keyword>
<dbReference type="InterPro" id="IPR036982">
    <property type="entry name" value="Deoxyhypusine_synthase_sf"/>
</dbReference>
<feature type="region of interest" description="Disordered" evidence="7">
    <location>
        <begin position="1"/>
        <end position="22"/>
    </location>
</feature>
<evidence type="ECO:0000313" key="9">
    <source>
        <dbReference type="EMBL" id="PTU21220.1"/>
    </source>
</evidence>
<proteinExistence type="inferred from homology"/>
<evidence type="ECO:0000256" key="4">
    <source>
        <dbReference type="ARBA" id="ARBA00009892"/>
    </source>
</evidence>
<accession>A0A2T5LY57</accession>
<dbReference type="RefSeq" id="XP_040752612.1">
    <property type="nucleotide sequence ID" value="XM_040892697.1"/>
</dbReference>
<dbReference type="Gene3D" id="3.40.910.10">
    <property type="entry name" value="Deoxyhypusine synthase"/>
    <property type="match status" value="1"/>
</dbReference>
<reference evidence="9 10" key="1">
    <citation type="journal article" date="2018" name="Proc. Natl. Acad. Sci. U.S.A.">
        <title>Linking secondary metabolites to gene clusters through genome sequencing of six diverse Aspergillus species.</title>
        <authorList>
            <person name="Kaerboelling I."/>
            <person name="Vesth T.C."/>
            <person name="Frisvad J.C."/>
            <person name="Nybo J.L."/>
            <person name="Theobald S."/>
            <person name="Kuo A."/>
            <person name="Bowyer P."/>
            <person name="Matsuda Y."/>
            <person name="Mondo S."/>
            <person name="Lyhne E.K."/>
            <person name="Kogle M.E."/>
            <person name="Clum A."/>
            <person name="Lipzen A."/>
            <person name="Salamov A."/>
            <person name="Ngan C.Y."/>
            <person name="Daum C."/>
            <person name="Chiniquy J."/>
            <person name="Barry K."/>
            <person name="LaButti K."/>
            <person name="Haridas S."/>
            <person name="Simmons B.A."/>
            <person name="Magnuson J.K."/>
            <person name="Mortensen U.H."/>
            <person name="Larsen T.O."/>
            <person name="Grigoriev I.V."/>
            <person name="Baker S.E."/>
            <person name="Andersen M.R."/>
        </authorList>
    </citation>
    <scope>NUCLEOTIDE SEQUENCE [LARGE SCALE GENOMIC DNA]</scope>
    <source>
        <strain evidence="9 10">IBT 24754</strain>
    </source>
</reference>
<dbReference type="SUPFAM" id="SSF52467">
    <property type="entry name" value="DHS-like NAD/FAD-binding domain"/>
    <property type="match status" value="1"/>
</dbReference>
<comment type="pathway">
    <text evidence="3">Protein modification; eIF5A hypusination.</text>
</comment>
<dbReference type="EMBL" id="MSFN02000004">
    <property type="protein sequence ID" value="PTU21220.1"/>
    <property type="molecule type" value="Genomic_DNA"/>
</dbReference>
<dbReference type="GeneID" id="63809579"/>
<evidence type="ECO:0000256" key="1">
    <source>
        <dbReference type="ARBA" id="ARBA00000952"/>
    </source>
</evidence>
<evidence type="ECO:0000256" key="6">
    <source>
        <dbReference type="ARBA" id="ARBA00023027"/>
    </source>
</evidence>
<evidence type="ECO:0000256" key="8">
    <source>
        <dbReference type="SAM" id="Phobius"/>
    </source>
</evidence>
<dbReference type="GO" id="GO:0005737">
    <property type="term" value="C:cytoplasm"/>
    <property type="evidence" value="ECO:0007669"/>
    <property type="project" value="TreeGrafter"/>
</dbReference>